<dbReference type="AlphaFoldDB" id="A0A026WSG3"/>
<dbReference type="EMBL" id="KK107135">
    <property type="protein sequence ID" value="EZA58029.1"/>
    <property type="molecule type" value="Genomic_DNA"/>
</dbReference>
<name>A0A026WSG3_OOCBI</name>
<reference evidence="1 2" key="1">
    <citation type="journal article" date="2014" name="Curr. Biol.">
        <title>The genome of the clonal raider ant Cerapachys biroi.</title>
        <authorList>
            <person name="Oxley P.R."/>
            <person name="Ji L."/>
            <person name="Fetter-Pruneda I."/>
            <person name="McKenzie S.K."/>
            <person name="Li C."/>
            <person name="Hu H."/>
            <person name="Zhang G."/>
            <person name="Kronauer D.J."/>
        </authorList>
    </citation>
    <scope>NUCLEOTIDE SEQUENCE [LARGE SCALE GENOMIC DNA]</scope>
</reference>
<evidence type="ECO:0000313" key="2">
    <source>
        <dbReference type="Proteomes" id="UP000053097"/>
    </source>
</evidence>
<dbReference type="Proteomes" id="UP000053097">
    <property type="component" value="Unassembled WGS sequence"/>
</dbReference>
<sequence>MSRRTRVVDRCPSNARSSGPFCLVSLHASLTYICETIALLKHSLAHAPRWEI</sequence>
<proteinExistence type="predicted"/>
<protein>
    <submittedName>
        <fullName evidence="1">Uncharacterized protein</fullName>
    </submittedName>
</protein>
<keyword evidence="2" id="KW-1185">Reference proteome</keyword>
<accession>A0A026WSG3</accession>
<organism evidence="1 2">
    <name type="scientific">Ooceraea biroi</name>
    <name type="common">Clonal raider ant</name>
    <name type="synonym">Cerapachys biroi</name>
    <dbReference type="NCBI Taxonomy" id="2015173"/>
    <lineage>
        <taxon>Eukaryota</taxon>
        <taxon>Metazoa</taxon>
        <taxon>Ecdysozoa</taxon>
        <taxon>Arthropoda</taxon>
        <taxon>Hexapoda</taxon>
        <taxon>Insecta</taxon>
        <taxon>Pterygota</taxon>
        <taxon>Neoptera</taxon>
        <taxon>Endopterygota</taxon>
        <taxon>Hymenoptera</taxon>
        <taxon>Apocrita</taxon>
        <taxon>Aculeata</taxon>
        <taxon>Formicoidea</taxon>
        <taxon>Formicidae</taxon>
        <taxon>Dorylinae</taxon>
        <taxon>Ooceraea</taxon>
    </lineage>
</organism>
<evidence type="ECO:0000313" key="1">
    <source>
        <dbReference type="EMBL" id="EZA58029.1"/>
    </source>
</evidence>
<gene>
    <name evidence="1" type="ORF">X777_01410</name>
</gene>